<evidence type="ECO:0000256" key="1">
    <source>
        <dbReference type="SAM" id="Phobius"/>
    </source>
</evidence>
<feature type="signal peptide" evidence="2">
    <location>
        <begin position="1"/>
        <end position="19"/>
    </location>
</feature>
<dbReference type="InterPro" id="IPR015915">
    <property type="entry name" value="Kelch-typ_b-propeller"/>
</dbReference>
<reference evidence="4" key="1">
    <citation type="submission" date="2016-10" db="EMBL/GenBank/DDBJ databases">
        <authorList>
            <person name="Varghese N."/>
            <person name="Submissions S."/>
        </authorList>
    </citation>
    <scope>NUCLEOTIDE SEQUENCE [LARGE SCALE GENOMIC DNA]</scope>
    <source>
        <strain evidence="4">DSM 23920</strain>
    </source>
</reference>
<evidence type="ECO:0000313" key="3">
    <source>
        <dbReference type="EMBL" id="SDZ97022.1"/>
    </source>
</evidence>
<dbReference type="AlphaFoldDB" id="A0A1H3XEH6"/>
<gene>
    <name evidence="3" type="ORF">SAMN05660909_00383</name>
</gene>
<keyword evidence="1" id="KW-1133">Transmembrane helix</keyword>
<keyword evidence="2" id="KW-0732">Signal</keyword>
<evidence type="ECO:0000313" key="4">
    <source>
        <dbReference type="Proteomes" id="UP000199656"/>
    </source>
</evidence>
<dbReference type="OrthoDB" id="1110630at2"/>
<dbReference type="InterPro" id="IPR051677">
    <property type="entry name" value="AfsR-DnrI-RedD_regulator"/>
</dbReference>
<keyword evidence="4" id="KW-1185">Reference proteome</keyword>
<protein>
    <submittedName>
        <fullName evidence="3">Two-component response regulator, SAPR family, consists of REC, wHTH and BTAD domains</fullName>
    </submittedName>
</protein>
<dbReference type="GO" id="GO:0003677">
    <property type="term" value="F:DNA binding"/>
    <property type="evidence" value="ECO:0007669"/>
    <property type="project" value="TreeGrafter"/>
</dbReference>
<evidence type="ECO:0000256" key="2">
    <source>
        <dbReference type="SAM" id="SignalP"/>
    </source>
</evidence>
<dbReference type="SUPFAM" id="SSF117281">
    <property type="entry name" value="Kelch motif"/>
    <property type="match status" value="1"/>
</dbReference>
<feature type="transmembrane region" description="Helical" evidence="1">
    <location>
        <begin position="547"/>
        <end position="571"/>
    </location>
</feature>
<keyword evidence="1" id="KW-0812">Transmembrane</keyword>
<dbReference type="STRING" id="408074.SAMN05660909_00383"/>
<keyword evidence="1" id="KW-0472">Membrane</keyword>
<sequence>MLRYAALLLILLSANPLWAQEIYGLEFASKNISQEDRTSLDLFPAKPLPVKNSFRLSFDVSFLPFFKSNFGYIVRLLDDKQQNIDLIYNMHTRAFDLVTGNCFSGISFKINSNSLYHRWNNIVLDFNLLQHSVSVTVNNRLIGTVTNPVINCREVDISFGVNSRKGRKTFDLPPMRLKDIQVFKQGNLKHHWPLNELQGNYAHDVIARQTAAVKNPVWIQPASKQWRMEDSVVIKGQAAVTLDQSNEIVFVTSTDSIYQFSPFHHKITATALQTAHNMPPGIRAFYEPGQQQLLHIFPDQQLASTYDTSNKSWSRSFSQGAVTTYWHASMFYSPFDSAIYTLGGYGDFNYKNEVQRFSPRSGQWEKIGTAGDFFTPRYLSATGTNKAGDSAFIIGGYGSLTGDQLLNPHALYDLLVFDVKRRTFKKIYQLPEPEETFVFANNLVINTDKEEYYALTFPNDRMKSSLQLIRGSLRHPVYKKVAASIPYRFYDIQSSAYLFYCPQNDKLVAVTLFTDTKTAGTTVKIYTILFSPYGLAVPVSMPLLPPYIIRLIWCISIGFGLFLVFTTISWFRNRRSAAAIPVPAPVPPEPKEERAADSPAKGTPAIATAINLFGPFTVLDAEGNDISRSFTPLLKELFLLLYLHTEMGKGGISSERINELLWPGRAAKDAKNNRSVNFVKLKSLLDRVGNYSLCKENDRWILQLDPETIPTDLKNFLECNDPIRMAAILNKGGFLPETEYEWLDKFKATIASDSIQALLQQLEKSASLPDDIVSICNAVLLSDPLCEEAIYYKCKALINMKQHASAKKIYTDFTKAYQNLYGESFDKPYSEMIDQAIAVP</sequence>
<dbReference type="PANTHER" id="PTHR35807:SF1">
    <property type="entry name" value="TRANSCRIPTIONAL REGULATOR REDD"/>
    <property type="match status" value="1"/>
</dbReference>
<dbReference type="EMBL" id="FNRL01000001">
    <property type="protein sequence ID" value="SDZ97022.1"/>
    <property type="molecule type" value="Genomic_DNA"/>
</dbReference>
<organism evidence="3 4">
    <name type="scientific">Chitinophaga terrae</name>
    <name type="common">ex Kim and Jung 2007</name>
    <dbReference type="NCBI Taxonomy" id="408074"/>
    <lineage>
        <taxon>Bacteria</taxon>
        <taxon>Pseudomonadati</taxon>
        <taxon>Bacteroidota</taxon>
        <taxon>Chitinophagia</taxon>
        <taxon>Chitinophagales</taxon>
        <taxon>Chitinophagaceae</taxon>
        <taxon>Chitinophaga</taxon>
    </lineage>
</organism>
<dbReference type="GO" id="GO:0006355">
    <property type="term" value="P:regulation of DNA-templated transcription"/>
    <property type="evidence" value="ECO:0007669"/>
    <property type="project" value="TreeGrafter"/>
</dbReference>
<proteinExistence type="predicted"/>
<dbReference type="Gene3D" id="2.120.10.80">
    <property type="entry name" value="Kelch-type beta propeller"/>
    <property type="match status" value="1"/>
</dbReference>
<dbReference type="RefSeq" id="WP_089758076.1">
    <property type="nucleotide sequence ID" value="NZ_BKAT01000012.1"/>
</dbReference>
<feature type="chain" id="PRO_5011679319" evidence="2">
    <location>
        <begin position="20"/>
        <end position="840"/>
    </location>
</feature>
<name>A0A1H3XEH6_9BACT</name>
<dbReference type="PANTHER" id="PTHR35807">
    <property type="entry name" value="TRANSCRIPTIONAL REGULATOR REDD-RELATED"/>
    <property type="match status" value="1"/>
</dbReference>
<dbReference type="Proteomes" id="UP000199656">
    <property type="component" value="Unassembled WGS sequence"/>
</dbReference>
<accession>A0A1H3XEH6</accession>